<keyword evidence="4" id="KW-1185">Reference proteome</keyword>
<dbReference type="EMBL" id="JAEHOE010000031">
    <property type="protein sequence ID" value="KAG2494463.1"/>
    <property type="molecule type" value="Genomic_DNA"/>
</dbReference>
<dbReference type="AlphaFoldDB" id="A0A835Y1Z9"/>
<feature type="compositionally biased region" description="Acidic residues" evidence="2">
    <location>
        <begin position="404"/>
        <end position="419"/>
    </location>
</feature>
<dbReference type="Gene3D" id="3.80.10.10">
    <property type="entry name" value="Ribonuclease Inhibitor"/>
    <property type="match status" value="2"/>
</dbReference>
<dbReference type="PANTHER" id="PTHR12904">
    <property type="match status" value="1"/>
</dbReference>
<dbReference type="GO" id="GO:0005930">
    <property type="term" value="C:axoneme"/>
    <property type="evidence" value="ECO:0007669"/>
    <property type="project" value="UniProtKB-SubCell"/>
</dbReference>
<dbReference type="PANTHER" id="PTHR12904:SF23">
    <property type="entry name" value="PROTEIN ZER-1 HOMOLOG"/>
    <property type="match status" value="1"/>
</dbReference>
<protein>
    <submittedName>
        <fullName evidence="3">Uncharacterized protein</fullName>
    </submittedName>
</protein>
<organism evidence="3 4">
    <name type="scientific">Edaphochlamys debaryana</name>
    <dbReference type="NCBI Taxonomy" id="47281"/>
    <lineage>
        <taxon>Eukaryota</taxon>
        <taxon>Viridiplantae</taxon>
        <taxon>Chlorophyta</taxon>
        <taxon>core chlorophytes</taxon>
        <taxon>Chlorophyceae</taxon>
        <taxon>CS clade</taxon>
        <taxon>Chlamydomonadales</taxon>
        <taxon>Chlamydomonadales incertae sedis</taxon>
        <taxon>Edaphochlamys</taxon>
    </lineage>
</organism>
<feature type="region of interest" description="Disordered" evidence="2">
    <location>
        <begin position="404"/>
        <end position="487"/>
    </location>
</feature>
<feature type="compositionally biased region" description="Low complexity" evidence="2">
    <location>
        <begin position="448"/>
        <end position="459"/>
    </location>
</feature>
<dbReference type="OrthoDB" id="2585512at2759"/>
<evidence type="ECO:0000313" key="3">
    <source>
        <dbReference type="EMBL" id="KAG2494463.1"/>
    </source>
</evidence>
<sequence length="727" mass="76449">MKPEYGSDSVRNGLGGLANTAAGGRPLAEVFGPVLSLLAPADRASLRATCGPLRGLANSASGRLSVSASPGFQTLASSQLLKRFPRASAMDFTFSSSQEIKAATMFLLTCPPDQSAQLASLALTENRNAAQQLYQQQQAYGGASSGYGHESRWPGYNSGSRSPPQTFDFTETLLASVVGCSTVRALTVDKTVLLDTEAATLARLTSLEELRLETNSSAQPLRRPLLQMVMSALPQLRILKLSYIRDTTAEMVLSLARLPHLKSLTFQYAYWGESGAGERIMAAISKHQKQLEELCLHECCVSDDMLRLITTISTLRRLVVQDEDAPEESCPSNKGLARITQLARLERLELFGEELQLDGELLGLLARLPSLRYLAMAGLDSLAAEGCDSPLAALGMDDLDAEVEEMELSSGPGDDEETDTSTSDVSGGGTEVTSRPAHALNRTSVTSAARAGARAGARGSNQQPPTPGADRGPHQAGQRASGGPGAPLQVLRCLQTLRLYGPSSLGVSPAPLALMLPQPHLHHLKLSACASAANLRALTAAKLPALRKLIVSHTAVPHLYPPAGTAPPAPGCGVSLLGFHPEVSAGLSSLHVLRIKDLPGLMDCHLVDLASALVGLPALQELKLRALGMVSDAGLAALEAVTQLRRLKLYALGDGVTEHGVASLVAALPAMEEVKVKDCRRIGYTLRSTIAACRAAASATGSMPAVRLGPQECEGARAVQTGSVLCA</sequence>
<name>A0A835Y1Z9_9CHLO</name>
<dbReference type="InterPro" id="IPR032675">
    <property type="entry name" value="LRR_dom_sf"/>
</dbReference>
<dbReference type="InterPro" id="IPR051341">
    <property type="entry name" value="Zyg-11_UBL_adapter"/>
</dbReference>
<proteinExistence type="predicted"/>
<comment type="caution">
    <text evidence="3">The sequence shown here is derived from an EMBL/GenBank/DDBJ whole genome shotgun (WGS) entry which is preliminary data.</text>
</comment>
<reference evidence="3" key="1">
    <citation type="journal article" date="2020" name="bioRxiv">
        <title>Comparative genomics of Chlamydomonas.</title>
        <authorList>
            <person name="Craig R.J."/>
            <person name="Hasan A.R."/>
            <person name="Ness R.W."/>
            <person name="Keightley P.D."/>
        </authorList>
    </citation>
    <scope>NUCLEOTIDE SEQUENCE</scope>
    <source>
        <strain evidence="3">CCAP 11/70</strain>
    </source>
</reference>
<evidence type="ECO:0000256" key="1">
    <source>
        <dbReference type="ARBA" id="ARBA00004430"/>
    </source>
</evidence>
<evidence type="ECO:0000313" key="4">
    <source>
        <dbReference type="Proteomes" id="UP000612055"/>
    </source>
</evidence>
<gene>
    <name evidence="3" type="ORF">HYH03_007515</name>
</gene>
<dbReference type="Proteomes" id="UP000612055">
    <property type="component" value="Unassembled WGS sequence"/>
</dbReference>
<comment type="subcellular location">
    <subcellularLocation>
        <location evidence="1">Cytoplasm</location>
        <location evidence="1">Cytoskeleton</location>
        <location evidence="1">Cilium axoneme</location>
    </subcellularLocation>
</comment>
<accession>A0A835Y1Z9</accession>
<dbReference type="SUPFAM" id="SSF52047">
    <property type="entry name" value="RNI-like"/>
    <property type="match status" value="2"/>
</dbReference>
<evidence type="ECO:0000256" key="2">
    <source>
        <dbReference type="SAM" id="MobiDB-lite"/>
    </source>
</evidence>